<dbReference type="SUPFAM" id="SSF82171">
    <property type="entry name" value="DPP6 N-terminal domain-like"/>
    <property type="match status" value="1"/>
</dbReference>
<feature type="domain" description="Amidohydrolase-related" evidence="1">
    <location>
        <begin position="1167"/>
        <end position="1211"/>
    </location>
</feature>
<dbReference type="Gene3D" id="2.30.40.10">
    <property type="entry name" value="Urease, subunit C, domain 1"/>
    <property type="match status" value="1"/>
</dbReference>
<dbReference type="Gene3D" id="2.120.10.30">
    <property type="entry name" value="TolB, C-terminal domain"/>
    <property type="match status" value="1"/>
</dbReference>
<sequence>MNFEHPRRSPWSLFPAQRSTKIVRENLALSPADKWKDDVWPIRPPTPWDISTDFPYPRVLEYDVQEGTWLRLDVNPKSGDIIFDMAGDIYCLPSESYIRVRDSQARASNVVFAHPVLLGVPHDSDPHFSPEGDRFVFRSDAELGVENIWVRKWVGCVLENLRPDEHGIVSDELREALAMKVEDESMLVRGVKENPERKRRRLLREGRHGAQRITNETYRWVSDARFHPSGSKVIATKWYTSERSLGAGEGWQYDVPSLSGNYQVEVGAGKRIVGRTLPPGWSSEDYGNQQIGPEQLIWRGEDAVIYAKNVRDSNGVFTYSKDVHKGIYAIFSTNLTTGKTETLVPAFPGGASRPELSRDGKTLAFVRRIRDKEALVLKDLETGTLHDAWYGLTYDLSTVSAPMGTYPSFAFTPSDDGIIIWADGKIHIVYLSVNGRGEKVAAGDPAMIGFTAHIEKRLAETRRSVTDLLTLETQERQRVHAFEGLKVDAVGARAIFQAAGVTYVQRVGGSPSADAEKVPVLHADAPYYSPTFIHGADDLVLHARWSNINFTTLEFANLTSGTAYEVRGLPLGRYYSPAVCECVGNRRKIAFVKTAGDVLTGNVVATANPGIYVGDFTLPSPDSSDNIVVIEHLRFVPSEIDLDDKLDIRFVQKNAKILVQQGRRAFVVDLAAGPDAFGEYVHQDLAQGKMSTQIAVSTQEEAGSGKAVKAGVVAFTERYHVYVVSKSLPDVPVWTKPGNATRGVARLSLDGGHDIAWSRDGKRLFWFLGPYLHSIEISKLDQCSSEIAKDGDTFGIACIVKLLQYQEVLVDYPTDIQRLKEEALISHRRTSASSAANADVLIIANATILTIEDETVAEVPIRGGALVTRGGLIEQVVEGHNLRVPEGATVIDAQGGFIVPGFIDVHAHWASASGEGPYPASSWEHQAFLAYGVTTVHNPSTDTVITFAERSRIESGQIIGPRVFHTGTIIYGAGNAEYHQDIVDDAEAYSALLRIKVEGGPASFSYKNYNLPSRAARQRLLLNARNLSMLCVPEGGMNLDWDLTYIVDGMTTVEHSIPVPKLYDDILTLFAKSGTGSTPTHIVNYGGAWGEQLVWATEDVPNDPKLRRFLPHDHLEDISESTARPFNSFALFNTSASTANMVHKGLRAHIGAHGENPIGLNYHAEMWFTKQGGLSNYEVLRAATSDAADTLGLLPSLGSLTPGKLADFLVYPPGFDLLQDDIRGSRSIRYVARGGRLWDAETMREEWPNKGRKQALPPLNED</sequence>
<dbReference type="AlphaFoldDB" id="W4JQV8"/>
<dbReference type="SUPFAM" id="SSF51556">
    <property type="entry name" value="Metallo-dependent hydrolases"/>
    <property type="match status" value="1"/>
</dbReference>
<dbReference type="eggNOG" id="ENOG502SIKK">
    <property type="taxonomic scope" value="Eukaryota"/>
</dbReference>
<reference evidence="2 3" key="1">
    <citation type="journal article" date="2012" name="New Phytol.">
        <title>Insight into trade-off between wood decay and parasitism from the genome of a fungal forest pathogen.</title>
        <authorList>
            <person name="Olson A."/>
            <person name="Aerts A."/>
            <person name="Asiegbu F."/>
            <person name="Belbahri L."/>
            <person name="Bouzid O."/>
            <person name="Broberg A."/>
            <person name="Canback B."/>
            <person name="Coutinho P.M."/>
            <person name="Cullen D."/>
            <person name="Dalman K."/>
            <person name="Deflorio G."/>
            <person name="van Diepen L.T."/>
            <person name="Dunand C."/>
            <person name="Duplessis S."/>
            <person name="Durling M."/>
            <person name="Gonthier P."/>
            <person name="Grimwood J."/>
            <person name="Fossdal C.G."/>
            <person name="Hansson D."/>
            <person name="Henrissat B."/>
            <person name="Hietala A."/>
            <person name="Himmelstrand K."/>
            <person name="Hoffmeister D."/>
            <person name="Hogberg N."/>
            <person name="James T.Y."/>
            <person name="Karlsson M."/>
            <person name="Kohler A."/>
            <person name="Kues U."/>
            <person name="Lee Y.H."/>
            <person name="Lin Y.C."/>
            <person name="Lind M."/>
            <person name="Lindquist E."/>
            <person name="Lombard V."/>
            <person name="Lucas S."/>
            <person name="Lunden K."/>
            <person name="Morin E."/>
            <person name="Murat C."/>
            <person name="Park J."/>
            <person name="Raffaello T."/>
            <person name="Rouze P."/>
            <person name="Salamov A."/>
            <person name="Schmutz J."/>
            <person name="Solheim H."/>
            <person name="Stahlberg J."/>
            <person name="Velez H."/>
            <person name="de Vries R.P."/>
            <person name="Wiebenga A."/>
            <person name="Woodward S."/>
            <person name="Yakovlev I."/>
            <person name="Garbelotto M."/>
            <person name="Martin F."/>
            <person name="Grigoriev I.V."/>
            <person name="Stenlid J."/>
        </authorList>
    </citation>
    <scope>NUCLEOTIDE SEQUENCE [LARGE SCALE GENOMIC DNA]</scope>
    <source>
        <strain evidence="2 3">TC 32-1</strain>
    </source>
</reference>
<dbReference type="InterPro" id="IPR051781">
    <property type="entry name" value="Metallo-dep_Hydrolase"/>
</dbReference>
<dbReference type="InParanoid" id="W4JQV8"/>
<dbReference type="Pfam" id="PF01979">
    <property type="entry name" value="Amidohydro_1"/>
    <property type="match status" value="1"/>
</dbReference>
<dbReference type="SUPFAM" id="SSF51338">
    <property type="entry name" value="Composite domain of metallo-dependent hydrolases"/>
    <property type="match status" value="1"/>
</dbReference>
<protein>
    <recommendedName>
        <fullName evidence="1">Amidohydrolase-related domain-containing protein</fullName>
    </recommendedName>
</protein>
<dbReference type="PANTHER" id="PTHR43135">
    <property type="entry name" value="ALPHA-D-RIBOSE 1-METHYLPHOSPHONATE 5-TRIPHOSPHATE DIPHOSPHATASE"/>
    <property type="match status" value="1"/>
</dbReference>
<dbReference type="PANTHER" id="PTHR43135:SF3">
    <property type="entry name" value="ALPHA-D-RIBOSE 1-METHYLPHOSPHONATE 5-TRIPHOSPHATE DIPHOSPHATASE"/>
    <property type="match status" value="1"/>
</dbReference>
<dbReference type="HOGENOM" id="CLU_003547_0_0_1"/>
<dbReference type="Gene3D" id="3.20.20.140">
    <property type="entry name" value="Metal-dependent hydrolases"/>
    <property type="match status" value="2"/>
</dbReference>
<dbReference type="InterPro" id="IPR006680">
    <property type="entry name" value="Amidohydro-rel"/>
</dbReference>
<dbReference type="GeneID" id="20667424"/>
<organism evidence="2 3">
    <name type="scientific">Heterobasidion irregulare (strain TC 32-1)</name>
    <dbReference type="NCBI Taxonomy" id="747525"/>
    <lineage>
        <taxon>Eukaryota</taxon>
        <taxon>Fungi</taxon>
        <taxon>Dikarya</taxon>
        <taxon>Basidiomycota</taxon>
        <taxon>Agaricomycotina</taxon>
        <taxon>Agaricomycetes</taxon>
        <taxon>Russulales</taxon>
        <taxon>Bondarzewiaceae</taxon>
        <taxon>Heterobasidion</taxon>
        <taxon>Heterobasidion annosum species complex</taxon>
    </lineage>
</organism>
<proteinExistence type="predicted"/>
<evidence type="ECO:0000313" key="3">
    <source>
        <dbReference type="Proteomes" id="UP000030671"/>
    </source>
</evidence>
<dbReference type="Proteomes" id="UP000030671">
    <property type="component" value="Unassembled WGS sequence"/>
</dbReference>
<dbReference type="RefSeq" id="XP_009552885.1">
    <property type="nucleotide sequence ID" value="XM_009554590.1"/>
</dbReference>
<gene>
    <name evidence="2" type="ORF">HETIRDRAFT_153002</name>
</gene>
<dbReference type="InterPro" id="IPR011042">
    <property type="entry name" value="6-blade_b-propeller_TolB-like"/>
</dbReference>
<keyword evidence="3" id="KW-1185">Reference proteome</keyword>
<evidence type="ECO:0000259" key="1">
    <source>
        <dbReference type="Pfam" id="PF01979"/>
    </source>
</evidence>
<dbReference type="STRING" id="747525.W4JQV8"/>
<evidence type="ECO:0000313" key="2">
    <source>
        <dbReference type="EMBL" id="ETW75470.1"/>
    </source>
</evidence>
<accession>W4JQV8</accession>
<dbReference type="EMBL" id="KI925466">
    <property type="protein sequence ID" value="ETW75470.1"/>
    <property type="molecule type" value="Genomic_DNA"/>
</dbReference>
<dbReference type="KEGG" id="hir:HETIRDRAFT_153002"/>
<dbReference type="OrthoDB" id="194468at2759"/>
<dbReference type="InterPro" id="IPR011059">
    <property type="entry name" value="Metal-dep_hydrolase_composite"/>
</dbReference>
<dbReference type="InterPro" id="IPR032466">
    <property type="entry name" value="Metal_Hydrolase"/>
</dbReference>
<dbReference type="GO" id="GO:0016810">
    <property type="term" value="F:hydrolase activity, acting on carbon-nitrogen (but not peptide) bonds"/>
    <property type="evidence" value="ECO:0007669"/>
    <property type="project" value="InterPro"/>
</dbReference>
<name>W4JQV8_HETIT</name>